<dbReference type="InterPro" id="IPR036291">
    <property type="entry name" value="NAD(P)-bd_dom_sf"/>
</dbReference>
<evidence type="ECO:0000313" key="3">
    <source>
        <dbReference type="Proteomes" id="UP000320333"/>
    </source>
</evidence>
<name>A0A507F9N2_9FUNG</name>
<accession>A0A507F9N2</accession>
<reference evidence="2 3" key="1">
    <citation type="journal article" date="2019" name="Sci. Rep.">
        <title>Comparative genomics of chytrid fungi reveal insights into the obligate biotrophic and pathogenic lifestyle of Synchytrium endobioticum.</title>
        <authorList>
            <person name="van de Vossenberg B.T.L.H."/>
            <person name="Warris S."/>
            <person name="Nguyen H.D.T."/>
            <person name="van Gent-Pelzer M.P.E."/>
            <person name="Joly D.L."/>
            <person name="van de Geest H.C."/>
            <person name="Bonants P.J.M."/>
            <person name="Smith D.S."/>
            <person name="Levesque C.A."/>
            <person name="van der Lee T.A.J."/>
        </authorList>
    </citation>
    <scope>NUCLEOTIDE SEQUENCE [LARGE SCALE GENOMIC DNA]</scope>
    <source>
        <strain evidence="2 3">CBS 675.73</strain>
    </source>
</reference>
<evidence type="ECO:0000256" key="1">
    <source>
        <dbReference type="ARBA" id="ARBA00006484"/>
    </source>
</evidence>
<dbReference type="STRING" id="246404.A0A507F9N2"/>
<dbReference type="PRINTS" id="PR00081">
    <property type="entry name" value="GDHRDH"/>
</dbReference>
<dbReference type="InterPro" id="IPR051468">
    <property type="entry name" value="Fungal_SecMetab_SDRs"/>
</dbReference>
<dbReference type="Gene3D" id="3.40.50.720">
    <property type="entry name" value="NAD(P)-binding Rossmann-like Domain"/>
    <property type="match status" value="1"/>
</dbReference>
<dbReference type="CDD" id="cd05325">
    <property type="entry name" value="carb_red_sniffer_like_SDR_c"/>
    <property type="match status" value="1"/>
</dbReference>
<dbReference type="Proteomes" id="UP000320333">
    <property type="component" value="Unassembled WGS sequence"/>
</dbReference>
<dbReference type="EMBL" id="QEAP01000213">
    <property type="protein sequence ID" value="TPX73039.1"/>
    <property type="molecule type" value="Genomic_DNA"/>
</dbReference>
<keyword evidence="3" id="KW-1185">Reference proteome</keyword>
<dbReference type="GO" id="GO:0005737">
    <property type="term" value="C:cytoplasm"/>
    <property type="evidence" value="ECO:0007669"/>
    <property type="project" value="TreeGrafter"/>
</dbReference>
<comment type="similarity">
    <text evidence="1">Belongs to the short-chain dehydrogenases/reductases (SDR) family.</text>
</comment>
<dbReference type="SUPFAM" id="SSF51735">
    <property type="entry name" value="NAD(P)-binding Rossmann-fold domains"/>
    <property type="match status" value="1"/>
</dbReference>
<sequence>MSVAIVAGGSKGIGLALARQMASNPALTVLALSRTGSAAQEHPRIRHVAMDLTREDDIEKVAQLVKRDYGDKQLKAVWMAAGFLEPEKALRGFTEEGIMNHLRINTIAPMLAAKHWHSLLQPAKRPAAGSAPLVGWEQSWWVNMSARTGSIGDNKLGGWYSYRISKAALNQLTRTMAVELGRSGISVVSLHPGTVDTDLSRPYVSKSAAHPLFTPDESAEKLHQLVSRLSSADSGGFFDYKGDPIVW</sequence>
<dbReference type="OrthoDB" id="5296at2759"/>
<proteinExistence type="inferred from homology"/>
<gene>
    <name evidence="2" type="ORF">CcCBS67573_g05692</name>
</gene>
<protein>
    <submittedName>
        <fullName evidence="2">Uncharacterized protein</fullName>
    </submittedName>
</protein>
<dbReference type="InterPro" id="IPR002347">
    <property type="entry name" value="SDR_fam"/>
</dbReference>
<dbReference type="Pfam" id="PF00106">
    <property type="entry name" value="adh_short"/>
    <property type="match status" value="1"/>
</dbReference>
<organism evidence="2 3">
    <name type="scientific">Chytriomyces confervae</name>
    <dbReference type="NCBI Taxonomy" id="246404"/>
    <lineage>
        <taxon>Eukaryota</taxon>
        <taxon>Fungi</taxon>
        <taxon>Fungi incertae sedis</taxon>
        <taxon>Chytridiomycota</taxon>
        <taxon>Chytridiomycota incertae sedis</taxon>
        <taxon>Chytridiomycetes</taxon>
        <taxon>Chytridiales</taxon>
        <taxon>Chytriomycetaceae</taxon>
        <taxon>Chytriomyces</taxon>
    </lineage>
</organism>
<dbReference type="AlphaFoldDB" id="A0A507F9N2"/>
<dbReference type="PANTHER" id="PTHR43544">
    <property type="entry name" value="SHORT-CHAIN DEHYDROGENASE/REDUCTASE"/>
    <property type="match status" value="1"/>
</dbReference>
<comment type="caution">
    <text evidence="2">The sequence shown here is derived from an EMBL/GenBank/DDBJ whole genome shotgun (WGS) entry which is preliminary data.</text>
</comment>
<dbReference type="PANTHER" id="PTHR43544:SF12">
    <property type="entry name" value="NAD(P)-BINDING ROSSMANN-FOLD SUPERFAMILY PROTEIN"/>
    <property type="match status" value="1"/>
</dbReference>
<dbReference type="GO" id="GO:0016491">
    <property type="term" value="F:oxidoreductase activity"/>
    <property type="evidence" value="ECO:0007669"/>
    <property type="project" value="TreeGrafter"/>
</dbReference>
<evidence type="ECO:0000313" key="2">
    <source>
        <dbReference type="EMBL" id="TPX73039.1"/>
    </source>
</evidence>